<dbReference type="GeneID" id="9836838"/>
<dbReference type="PANTHER" id="PTHR31717:SF130">
    <property type="entry name" value="OS06G0103000 PROTEIN"/>
    <property type="match status" value="1"/>
</dbReference>
<dbReference type="GO" id="GO:0008270">
    <property type="term" value="F:zinc ion binding"/>
    <property type="evidence" value="ECO:0007669"/>
    <property type="project" value="UniProtKB-KW"/>
</dbReference>
<feature type="region of interest" description="Disordered" evidence="9">
    <location>
        <begin position="276"/>
        <end position="301"/>
    </location>
</feature>
<dbReference type="KEGG" id="ota:OT_ostta07g00980"/>
<feature type="region of interest" description="Disordered" evidence="9">
    <location>
        <begin position="361"/>
        <end position="386"/>
    </location>
</feature>
<dbReference type="RefSeq" id="XP_022839368.1">
    <property type="nucleotide sequence ID" value="XM_022983732.1"/>
</dbReference>
<evidence type="ECO:0000256" key="4">
    <source>
        <dbReference type="ARBA" id="ARBA00022737"/>
    </source>
</evidence>
<feature type="compositionally biased region" description="Basic and acidic residues" evidence="9">
    <location>
        <begin position="150"/>
        <end position="160"/>
    </location>
</feature>
<accession>A0A090N3S1</accession>
<keyword evidence="7" id="KW-0863">Zinc-finger</keyword>
<comment type="similarity">
    <text evidence="2">Belongs to the CONSTANS family.</text>
</comment>
<evidence type="ECO:0000256" key="7">
    <source>
        <dbReference type="PROSITE-ProRule" id="PRU00024"/>
    </source>
</evidence>
<dbReference type="AlphaFoldDB" id="A0A090N3S1"/>
<evidence type="ECO:0000259" key="10">
    <source>
        <dbReference type="PROSITE" id="PS50119"/>
    </source>
</evidence>
<dbReference type="InterPro" id="IPR000315">
    <property type="entry name" value="Znf_B-box"/>
</dbReference>
<reference evidence="12 13" key="2">
    <citation type="journal article" date="2014" name="BMC Genomics">
        <title>An improved genome of the model marine alga Ostreococcus tauri unfolds by assessing Illumina de novo assemblies.</title>
        <authorList>
            <person name="Blanc-Mathieu R."/>
            <person name="Verhelst B."/>
            <person name="Derelle E."/>
            <person name="Rombauts S."/>
            <person name="Bouget F.Y."/>
            <person name="Carre I."/>
            <person name="Chateau A."/>
            <person name="Eyre-Walker A."/>
            <person name="Grimsley N."/>
            <person name="Moreau H."/>
            <person name="Piegu B."/>
            <person name="Rivals E."/>
            <person name="Schackwitz W."/>
            <person name="Van de Peer Y."/>
            <person name="Piganeau G."/>
        </authorList>
    </citation>
    <scope>NUCLEOTIDE SEQUENCE [LARGE SCALE GENOMIC DNA]</scope>
    <source>
        <strain evidence="13">OTTH 0595 / CCAP 157/2 / RCC745</strain>
    </source>
</reference>
<evidence type="ECO:0000259" key="11">
    <source>
        <dbReference type="PROSITE" id="PS51017"/>
    </source>
</evidence>
<comment type="subcellular location">
    <subcellularLocation>
        <location evidence="1 8">Nucleus</location>
    </subcellularLocation>
</comment>
<dbReference type="InterPro" id="IPR010402">
    <property type="entry name" value="CCT_domain"/>
</dbReference>
<feature type="domain" description="CCT" evidence="11">
    <location>
        <begin position="328"/>
        <end position="370"/>
    </location>
</feature>
<dbReference type="PROSITE" id="PS51017">
    <property type="entry name" value="CCT"/>
    <property type="match status" value="1"/>
</dbReference>
<keyword evidence="6 8" id="KW-0539">Nucleus</keyword>
<organism evidence="12 13">
    <name type="scientific">Ostreococcus tauri</name>
    <name type="common">Marine green alga</name>
    <dbReference type="NCBI Taxonomy" id="70448"/>
    <lineage>
        <taxon>Eukaryota</taxon>
        <taxon>Viridiplantae</taxon>
        <taxon>Chlorophyta</taxon>
        <taxon>Mamiellophyceae</taxon>
        <taxon>Mamiellales</taxon>
        <taxon>Bathycoccaceae</taxon>
        <taxon>Ostreococcus</taxon>
    </lineage>
</organism>
<dbReference type="SMART" id="SM00336">
    <property type="entry name" value="BBOX"/>
    <property type="match status" value="1"/>
</dbReference>
<dbReference type="FunCoup" id="A0A090N3S1">
    <property type="interactions" value="76"/>
</dbReference>
<reference evidence="13" key="1">
    <citation type="journal article" date="2006" name="Proc. Natl. Acad. Sci. U.S.A.">
        <title>Genome analysis of the smallest free-living eukaryote Ostreococcus tauri unveils many unique features.</title>
        <authorList>
            <person name="Derelle E."/>
            <person name="Ferraz C."/>
            <person name="Rombauts S."/>
            <person name="Rouze P."/>
            <person name="Worden A.Z."/>
            <person name="Robbens S."/>
            <person name="Partensky F."/>
            <person name="Degroeve S."/>
            <person name="Echeynie S."/>
            <person name="Cooke R."/>
            <person name="Saeys Y."/>
            <person name="Wuyts J."/>
            <person name="Jabbari K."/>
            <person name="Bowler C."/>
            <person name="Panaud O."/>
            <person name="Piegu B."/>
            <person name="Ball S.G."/>
            <person name="Ral J.-P."/>
            <person name="Bouget F.-Y."/>
            <person name="Piganeau G."/>
            <person name="De Baets B."/>
            <person name="Picard A."/>
            <person name="Delseny M."/>
            <person name="Demaille J."/>
            <person name="Van de Peer Y."/>
            <person name="Moreau H."/>
        </authorList>
    </citation>
    <scope>NUCLEOTIDE SEQUENCE [LARGE SCALE GENOMIC DNA]</scope>
    <source>
        <strain evidence="13">OTTH 0595 / CCAP 157/2 / RCC745</strain>
    </source>
</reference>
<evidence type="ECO:0000256" key="8">
    <source>
        <dbReference type="PROSITE-ProRule" id="PRU00357"/>
    </source>
</evidence>
<dbReference type="InParanoid" id="A0A090N3S1"/>
<dbReference type="CDD" id="cd19821">
    <property type="entry name" value="Bbox1_BBX-like"/>
    <property type="match status" value="1"/>
</dbReference>
<sequence>MAQPRAPCEACASRVARLYCAADDAKLCLRCDRAVHGANKFAERHVRRWLCGMCSHACAEITIENGDGLTGTTACERCAQAFGSEPAATLRPFHECALSEEEYNALGKSATRRGRPSNRSKAMTHALDAEVSDATFWNLVRKSQLRPSEEPSFDRFDFGRPDTSTNAGSVSAEDDDAFIEGLIRLPSFDLLDQSLGASVPGPRAAAKMSSPTEGYKFSTIFDVSSANDESAASQAMSDEQVYDAFKATRGNESVDRFLQGTSSGMDDGNNDSLYAFDGGMPKNKPKKIGRPSRKDMVSQEPFPHSMSSTAFFGAEPDSLSKLPGGSARKKVLERYHAKKKIRSYGKHIQYEARKVRAETRRRVGGRFAKNEDKNRPPSEFKGPVPA</sequence>
<feature type="region of interest" description="Disordered" evidence="9">
    <location>
        <begin position="150"/>
        <end position="170"/>
    </location>
</feature>
<proteinExistence type="inferred from homology"/>
<evidence type="ECO:0000256" key="2">
    <source>
        <dbReference type="ARBA" id="ARBA00010024"/>
    </source>
</evidence>
<keyword evidence="4" id="KW-0677">Repeat</keyword>
<evidence type="ECO:0000313" key="13">
    <source>
        <dbReference type="Proteomes" id="UP000009170"/>
    </source>
</evidence>
<dbReference type="Pfam" id="PF06203">
    <property type="entry name" value="CCT"/>
    <property type="match status" value="1"/>
</dbReference>
<dbReference type="Proteomes" id="UP000009170">
    <property type="component" value="Unassembled WGS sequence"/>
</dbReference>
<dbReference type="PROSITE" id="PS50119">
    <property type="entry name" value="ZF_BBOX"/>
    <property type="match status" value="1"/>
</dbReference>
<protein>
    <submittedName>
        <fullName evidence="12">Zinc finger, B-box</fullName>
    </submittedName>
</protein>
<evidence type="ECO:0000256" key="6">
    <source>
        <dbReference type="ARBA" id="ARBA00023242"/>
    </source>
</evidence>
<dbReference type="EMBL" id="CAID01000007">
    <property type="protein sequence ID" value="CEF98608.1"/>
    <property type="molecule type" value="Genomic_DNA"/>
</dbReference>
<keyword evidence="5" id="KW-0862">Zinc</keyword>
<keyword evidence="3" id="KW-0479">Metal-binding</keyword>
<evidence type="ECO:0000313" key="12">
    <source>
        <dbReference type="EMBL" id="CEF98608.1"/>
    </source>
</evidence>
<dbReference type="PANTHER" id="PTHR31717">
    <property type="entry name" value="ZINC FINGER PROTEIN CONSTANS-LIKE 10"/>
    <property type="match status" value="1"/>
</dbReference>
<gene>
    <name evidence="12" type="ORF">OT_ostta07g00980</name>
</gene>
<evidence type="ECO:0000256" key="3">
    <source>
        <dbReference type="ARBA" id="ARBA00022723"/>
    </source>
</evidence>
<evidence type="ECO:0000256" key="1">
    <source>
        <dbReference type="ARBA" id="ARBA00004123"/>
    </source>
</evidence>
<dbReference type="GO" id="GO:0006355">
    <property type="term" value="P:regulation of DNA-templated transcription"/>
    <property type="evidence" value="ECO:0007669"/>
    <property type="project" value="UniProtKB-ARBA"/>
</dbReference>
<evidence type="ECO:0000256" key="9">
    <source>
        <dbReference type="SAM" id="MobiDB-lite"/>
    </source>
</evidence>
<dbReference type="STRING" id="70448.A0A090N3S1"/>
<evidence type="ECO:0000256" key="5">
    <source>
        <dbReference type="ARBA" id="ARBA00022833"/>
    </source>
</evidence>
<feature type="domain" description="B box-type" evidence="10">
    <location>
        <begin position="3"/>
        <end position="50"/>
    </location>
</feature>
<dbReference type="InterPro" id="IPR049808">
    <property type="entry name" value="CONSTANS-like_Bbox1"/>
</dbReference>
<name>A0A090N3S1_OSTTA</name>
<dbReference type="GO" id="GO:0005634">
    <property type="term" value="C:nucleus"/>
    <property type="evidence" value="ECO:0007669"/>
    <property type="project" value="UniProtKB-SubCell"/>
</dbReference>
<keyword evidence="13" id="KW-1185">Reference proteome</keyword>
<feature type="compositionally biased region" description="Basic and acidic residues" evidence="9">
    <location>
        <begin position="368"/>
        <end position="378"/>
    </location>
</feature>
<dbReference type="OrthoDB" id="153872at2759"/>
<comment type="caution">
    <text evidence="12">The sequence shown here is derived from an EMBL/GenBank/DDBJ whole genome shotgun (WGS) entry which is preliminary data.</text>
</comment>